<keyword evidence="1" id="KW-0067">ATP-binding</keyword>
<reference evidence="2" key="1">
    <citation type="journal article" date="2025" name="Aquaculture">
        <title>Assessment of the bioflocculant production and safety properties of Metabacillus hrfriensis sp. nov. based on phenotypic and whole-genome sequencing analysis.</title>
        <authorList>
            <person name="Zhang R."/>
            <person name="Zhao Z."/>
            <person name="Luo L."/>
            <person name="Wang S."/>
            <person name="Guo K."/>
            <person name="Xu W."/>
        </authorList>
    </citation>
    <scope>NUCLEOTIDE SEQUENCE [LARGE SCALE GENOMIC DNA]</scope>
    <source>
        <strain evidence="2">CT-WN-B3</strain>
    </source>
</reference>
<gene>
    <name evidence="1" type="ORF">QLQ22_11645</name>
</gene>
<dbReference type="EMBL" id="CP126116">
    <property type="protein sequence ID" value="WHZ59940.1"/>
    <property type="molecule type" value="Genomic_DNA"/>
</dbReference>
<evidence type="ECO:0000313" key="2">
    <source>
        <dbReference type="Proteomes" id="UP001226091"/>
    </source>
</evidence>
<protein>
    <submittedName>
        <fullName evidence="1">ABC transporter ATP-binding protein</fullName>
    </submittedName>
</protein>
<keyword evidence="2" id="KW-1185">Reference proteome</keyword>
<keyword evidence="1" id="KW-0547">Nucleotide-binding</keyword>
<proteinExistence type="predicted"/>
<sequence length="251" mass="27868">MIDILKVDNISKVYNKKVIAVDQVSFQVKTGEIYGLIGPNGSGKTTTINMITNFSKADTGEITINGLKGSSLAARSQFGYVPDELLIPETLTGFEYLSFMMKMYEVDDDYAMKELVKIFRIEDAMHSLIGGYSHGMKKKLQFIAAILHQPKLLILDEPFRGLDPEAVIIFKKLLGHYRAKNTAILIATHDLLSAQSLCDKVGIISKAELVEDGKIKDLLRKYSMNQLEDVFMAASGLSERGIEIDKVIGNL</sequence>
<organism evidence="1 2">
    <name type="scientific">Metabacillus hrfriensis</name>
    <dbReference type="NCBI Taxonomy" id="3048891"/>
    <lineage>
        <taxon>Bacteria</taxon>
        <taxon>Bacillati</taxon>
        <taxon>Bacillota</taxon>
        <taxon>Bacilli</taxon>
        <taxon>Bacillales</taxon>
        <taxon>Bacillaceae</taxon>
        <taxon>Metabacillus</taxon>
    </lineage>
</organism>
<evidence type="ECO:0000313" key="1">
    <source>
        <dbReference type="EMBL" id="WHZ59940.1"/>
    </source>
</evidence>
<name>A0ACD4RHG2_9BACI</name>
<dbReference type="Proteomes" id="UP001226091">
    <property type="component" value="Chromosome"/>
</dbReference>
<accession>A0ACD4RHG2</accession>